<gene>
    <name evidence="1" type="ORF">LCGC14_1779520</name>
</gene>
<dbReference type="EMBL" id="LAZR01016804">
    <property type="protein sequence ID" value="KKM02929.1"/>
    <property type="molecule type" value="Genomic_DNA"/>
</dbReference>
<accession>A0A0F9GVX9</accession>
<organism evidence="1">
    <name type="scientific">marine sediment metagenome</name>
    <dbReference type="NCBI Taxonomy" id="412755"/>
    <lineage>
        <taxon>unclassified sequences</taxon>
        <taxon>metagenomes</taxon>
        <taxon>ecological metagenomes</taxon>
    </lineage>
</organism>
<dbReference type="AlphaFoldDB" id="A0A0F9GVX9"/>
<comment type="caution">
    <text evidence="1">The sequence shown here is derived from an EMBL/GenBank/DDBJ whole genome shotgun (WGS) entry which is preliminary data.</text>
</comment>
<protein>
    <submittedName>
        <fullName evidence="1">Uncharacterized protein</fullName>
    </submittedName>
</protein>
<reference evidence="1" key="1">
    <citation type="journal article" date="2015" name="Nature">
        <title>Complex archaea that bridge the gap between prokaryotes and eukaryotes.</title>
        <authorList>
            <person name="Spang A."/>
            <person name="Saw J.H."/>
            <person name="Jorgensen S.L."/>
            <person name="Zaremba-Niedzwiedzka K."/>
            <person name="Martijn J."/>
            <person name="Lind A.E."/>
            <person name="van Eijk R."/>
            <person name="Schleper C."/>
            <person name="Guy L."/>
            <person name="Ettema T.J."/>
        </authorList>
    </citation>
    <scope>NUCLEOTIDE SEQUENCE</scope>
</reference>
<evidence type="ECO:0000313" key="1">
    <source>
        <dbReference type="EMBL" id="KKM02929.1"/>
    </source>
</evidence>
<sequence length="103" mass="11427">MFYKAFTVTGVINVTTLDAGLVSLVDVPVHIAAILITVQDWQGNYIEGWIGNERILEIPDYIIDSDADLGAANFPVSTTKLIRIPIEHDIPEGQIFKIGIRIY</sequence>
<proteinExistence type="predicted"/>
<name>A0A0F9GVX9_9ZZZZ</name>